<keyword evidence="2" id="KW-0969">Cilium</keyword>
<evidence type="ECO:0000313" key="2">
    <source>
        <dbReference type="EMBL" id="VZO34883.1"/>
    </source>
</evidence>
<accession>A0A7M4DDG4</accession>
<evidence type="ECO:0000313" key="3">
    <source>
        <dbReference type="Proteomes" id="UP000419743"/>
    </source>
</evidence>
<dbReference type="EMBL" id="CACRYJ010000004">
    <property type="protein sequence ID" value="VZO34883.1"/>
    <property type="molecule type" value="Genomic_DNA"/>
</dbReference>
<comment type="caution">
    <text evidence="2">The sequence shown here is derived from an EMBL/GenBank/DDBJ whole genome shotgun (WGS) entry which is preliminary data.</text>
</comment>
<protein>
    <submittedName>
        <fullName evidence="2">Flagellar protein (FlbD)</fullName>
    </submittedName>
</protein>
<reference evidence="2 3" key="1">
    <citation type="submission" date="2019-11" db="EMBL/GenBank/DDBJ databases">
        <authorList>
            <person name="Criscuolo A."/>
        </authorList>
    </citation>
    <scope>NUCLEOTIDE SEQUENCE [LARGE SCALE GENOMIC DNA]</scope>
    <source>
        <strain evidence="2">CIP111667</strain>
    </source>
</reference>
<proteinExistence type="predicted"/>
<evidence type="ECO:0000256" key="1">
    <source>
        <dbReference type="SAM" id="MobiDB-lite"/>
    </source>
</evidence>
<dbReference type="PANTHER" id="PTHR39185">
    <property type="entry name" value="SWARMING MOTILITY PROTEIN SWRD"/>
    <property type="match status" value="1"/>
</dbReference>
<gene>
    <name evidence="2" type="ORF">HALOF300_00153</name>
</gene>
<dbReference type="AlphaFoldDB" id="A0A7M4DDG4"/>
<dbReference type="Proteomes" id="UP000419743">
    <property type="component" value="Unassembled WGS sequence"/>
</dbReference>
<dbReference type="PANTHER" id="PTHR39185:SF1">
    <property type="entry name" value="SWARMING MOTILITY PROTEIN SWRD"/>
    <property type="match status" value="1"/>
</dbReference>
<keyword evidence="2" id="KW-0282">Flagellum</keyword>
<keyword evidence="3" id="KW-1185">Reference proteome</keyword>
<dbReference type="RefSeq" id="WP_156738739.1">
    <property type="nucleotide sequence ID" value="NZ_CACRYJ010000004.1"/>
</dbReference>
<feature type="region of interest" description="Disordered" evidence="1">
    <location>
        <begin position="76"/>
        <end position="105"/>
    </location>
</feature>
<dbReference type="Pfam" id="PF06289">
    <property type="entry name" value="FlbD"/>
    <property type="match status" value="1"/>
</dbReference>
<keyword evidence="2" id="KW-0966">Cell projection</keyword>
<dbReference type="InterPro" id="IPR009384">
    <property type="entry name" value="SwrD-like"/>
</dbReference>
<name>A0A7M4DDG4_9MICO</name>
<sequence>MIILTRLNGTAFAINPDLVERMHATPDTTLILVDGSKHVVAEALDVVLDRIIDFRAAVVSRARDLPITTDRTQFGLVPPAVATGPSAPVPLRPRQKEDPTWTPQR</sequence>
<organism evidence="2 3">
    <name type="scientific">Occultella aeris</name>
    <dbReference type="NCBI Taxonomy" id="2761496"/>
    <lineage>
        <taxon>Bacteria</taxon>
        <taxon>Bacillati</taxon>
        <taxon>Actinomycetota</taxon>
        <taxon>Actinomycetes</taxon>
        <taxon>Micrococcales</taxon>
        <taxon>Ruaniaceae</taxon>
        <taxon>Occultella</taxon>
    </lineage>
</organism>